<dbReference type="AlphaFoldDB" id="A0A940S7G0"/>
<dbReference type="Proteomes" id="UP000677537">
    <property type="component" value="Unassembled WGS sequence"/>
</dbReference>
<dbReference type="RefSeq" id="WP_209373054.1">
    <property type="nucleotide sequence ID" value="NZ_JAGIZA010000005.1"/>
</dbReference>
<accession>A0A940S7G0</accession>
<evidence type="ECO:0000313" key="1">
    <source>
        <dbReference type="EMBL" id="MBP0493033.1"/>
    </source>
</evidence>
<sequence length="884" mass="91677">MSGALPVHVTLRAFFGAAYTGLPFSCSTGTTLLLTIEARNTATGQPVDVSGLRVRQYRPDGAAITLDEDEIGHAATGRYSAEIFVGPSGDWTMHVECEEPRPAETVAWLRASGPNVASPTLGGSEGVLAAPGNRPFDVTLFKDVQAAAPRTGTEGLLIGQDDEDGVTQPRFIPVEEFWEDNRQAVAPLVEQVDNDAQAVELSRQEVADTAAGLPAAVAGQVGAQVPPAVEGELAVQAPPVVAGLAQPYVAAAQDAANNTAAAVVNAARMALTLTALQASTPTPAAGALGNVYGTGTDRGLYQYLSGAWTYQGLTLADLLAMVSRSNNDPASLVVKDVNGNVGLELSGDGKLFYMAGALIQQAADGTVTVGRFGSGGAVELLPSGRARIGGVTLSQNAATDYQIGLSDEFGNIIPISLGGSSGGSGGGSSTTFTFGEIAAFDATALGRAETLRAAPKARTQPILNGAVNFIPGDGQSFANGGGSGPGITRTVTPGCLMVGTSPRFTLGGPTAVPATDAAFHDLVSTPASEFYQVGAIHALRRLDCAMRGVPLTSTERVLASQALGFPGVSLEQLAYGAPPRPGDEQNLWTYNSQIYAAARAAASAQGKPLVVPAVLQDQGQANVAGAGLANTAEAYCAGVLQRVANWITYQMPLTDNAYPPLFVLHQTSGGYQQDTFQNGVSQGQMLAAERSPYVVVSQPFGNYQQSGTDEHPAANGHGTGGEKDAEVLHEVLNLGRGWEPLRPVSIAWRGREILIGLSPRRAPIRWARPFDSWTRVNPANYPNRGFAVSDSLGGLTISAVEIVGAATVRLTVNRTPNEAPWVTAGSAAAAGGLTFIEDSDDGLTLASYRYVAGMDPAENLPDEVGKPYRRANQLVTFRQQATAA</sequence>
<evidence type="ECO:0000313" key="2">
    <source>
        <dbReference type="Proteomes" id="UP000677537"/>
    </source>
</evidence>
<name>A0A940S7G0_9PROT</name>
<organism evidence="1 2">
    <name type="scientific">Roseomonas indoligenes</name>
    <dbReference type="NCBI Taxonomy" id="2820811"/>
    <lineage>
        <taxon>Bacteria</taxon>
        <taxon>Pseudomonadati</taxon>
        <taxon>Pseudomonadota</taxon>
        <taxon>Alphaproteobacteria</taxon>
        <taxon>Acetobacterales</taxon>
        <taxon>Roseomonadaceae</taxon>
        <taxon>Roseomonas</taxon>
    </lineage>
</organism>
<keyword evidence="2" id="KW-1185">Reference proteome</keyword>
<dbReference type="EMBL" id="JAGIZA010000005">
    <property type="protein sequence ID" value="MBP0493033.1"/>
    <property type="molecule type" value="Genomic_DNA"/>
</dbReference>
<protein>
    <submittedName>
        <fullName evidence="1">Uncharacterized protein</fullName>
    </submittedName>
</protein>
<comment type="caution">
    <text evidence="1">The sequence shown here is derived from an EMBL/GenBank/DDBJ whole genome shotgun (WGS) entry which is preliminary data.</text>
</comment>
<reference evidence="1" key="1">
    <citation type="submission" date="2021-03" db="EMBL/GenBank/DDBJ databases">
        <authorList>
            <person name="So Y."/>
        </authorList>
    </citation>
    <scope>NUCLEOTIDE SEQUENCE</scope>
    <source>
        <strain evidence="1">SG15</strain>
    </source>
</reference>
<gene>
    <name evidence="1" type="ORF">J5Y10_09615</name>
</gene>
<proteinExistence type="predicted"/>